<dbReference type="EMBL" id="MNAD01000345">
    <property type="protein sequence ID" value="OJT13947.1"/>
    <property type="molecule type" value="Genomic_DNA"/>
</dbReference>
<gene>
    <name evidence="4" type="ORF">TRAPUB_9486</name>
</gene>
<dbReference type="GO" id="GO:0019901">
    <property type="term" value="F:protein kinase binding"/>
    <property type="evidence" value="ECO:0007669"/>
    <property type="project" value="TreeGrafter"/>
</dbReference>
<comment type="caution">
    <text evidence="4">The sequence shown here is derived from an EMBL/GenBank/DDBJ whole genome shotgun (WGS) entry which is preliminary data.</text>
</comment>
<evidence type="ECO:0000256" key="1">
    <source>
        <dbReference type="ARBA" id="ARBA00007130"/>
    </source>
</evidence>
<organism evidence="4 5">
    <name type="scientific">Trametes pubescens</name>
    <name type="common">White-rot fungus</name>
    <dbReference type="NCBI Taxonomy" id="154538"/>
    <lineage>
        <taxon>Eukaryota</taxon>
        <taxon>Fungi</taxon>
        <taxon>Dikarya</taxon>
        <taxon>Basidiomycota</taxon>
        <taxon>Agaricomycotina</taxon>
        <taxon>Agaricomycetes</taxon>
        <taxon>Polyporales</taxon>
        <taxon>Polyporaceae</taxon>
        <taxon>Trametes</taxon>
    </lineage>
</organism>
<dbReference type="Pfam" id="PF07855">
    <property type="entry name" value="ATG101"/>
    <property type="match status" value="1"/>
</dbReference>
<evidence type="ECO:0000313" key="5">
    <source>
        <dbReference type="Proteomes" id="UP000184267"/>
    </source>
</evidence>
<name>A0A1M2W258_TRAPU</name>
<protein>
    <recommendedName>
        <fullName evidence="2">Autophagy-related protein 101</fullName>
    </recommendedName>
</protein>
<dbReference type="GO" id="GO:1990316">
    <property type="term" value="C:Atg1/ULK1 kinase complex"/>
    <property type="evidence" value="ECO:0007669"/>
    <property type="project" value="TreeGrafter"/>
</dbReference>
<accession>A0A1M2W258</accession>
<dbReference type="InterPro" id="IPR012445">
    <property type="entry name" value="ATG101"/>
</dbReference>
<dbReference type="OrthoDB" id="10259639at2759"/>
<proteinExistence type="inferred from homology"/>
<dbReference type="GO" id="GO:0000045">
    <property type="term" value="P:autophagosome assembly"/>
    <property type="evidence" value="ECO:0007669"/>
    <property type="project" value="TreeGrafter"/>
</dbReference>
<comment type="similarity">
    <text evidence="1">Belongs to the ATG101 family.</text>
</comment>
<dbReference type="Proteomes" id="UP000184267">
    <property type="component" value="Unassembled WGS sequence"/>
</dbReference>
<dbReference type="PANTHER" id="PTHR13292">
    <property type="entry name" value="AUTOPHAGY-RELATED PROTEIN 101"/>
    <property type="match status" value="1"/>
</dbReference>
<dbReference type="STRING" id="154538.A0A1M2W258"/>
<evidence type="ECO:0000256" key="2">
    <source>
        <dbReference type="ARBA" id="ARBA00018874"/>
    </source>
</evidence>
<keyword evidence="5" id="KW-1185">Reference proteome</keyword>
<evidence type="ECO:0000313" key="4">
    <source>
        <dbReference type="EMBL" id="OJT13947.1"/>
    </source>
</evidence>
<evidence type="ECO:0000256" key="3">
    <source>
        <dbReference type="ARBA" id="ARBA00023006"/>
    </source>
</evidence>
<dbReference type="GO" id="GO:0000407">
    <property type="term" value="C:phagophore assembly site"/>
    <property type="evidence" value="ECO:0007669"/>
    <property type="project" value="TreeGrafter"/>
</dbReference>
<sequence>MNNAHPTITIDLVLDRLQAKEVLRAVLHSILFHRLFGTVKPRTFEVLDVTMPGVDDEEITHLVDDKVDAFWRGVEGDANKRGQIVVTFSEKRPRKSWFLIGEDHQRRDTPAFGQRCVPPACTDTQPPLTQPRWLFVFVPASHTERQKFNAELAATLTKSLQTMLVHSSSEKGRSAVPLITNASSISPFPIKMAVKVGGVEVA</sequence>
<reference evidence="4 5" key="1">
    <citation type="submission" date="2016-10" db="EMBL/GenBank/DDBJ databases">
        <title>Genome sequence of the basidiomycete white-rot fungus Trametes pubescens.</title>
        <authorList>
            <person name="Makela M.R."/>
            <person name="Granchi Z."/>
            <person name="Peng M."/>
            <person name="De Vries R.P."/>
            <person name="Grigoriev I."/>
            <person name="Riley R."/>
            <person name="Hilden K."/>
        </authorList>
    </citation>
    <scope>NUCLEOTIDE SEQUENCE [LARGE SCALE GENOMIC DNA]</scope>
    <source>
        <strain evidence="4 5">FBCC735</strain>
    </source>
</reference>
<keyword evidence="3" id="KW-0072">Autophagy</keyword>
<dbReference type="AlphaFoldDB" id="A0A1M2W258"/>
<dbReference type="PANTHER" id="PTHR13292:SF0">
    <property type="entry name" value="AUTOPHAGY-RELATED PROTEIN 101"/>
    <property type="match status" value="1"/>
</dbReference>
<dbReference type="OMA" id="PIHIRAN"/>